<feature type="compositionally biased region" description="Basic and acidic residues" evidence="2">
    <location>
        <begin position="172"/>
        <end position="182"/>
    </location>
</feature>
<name>A0AAE0WWK9_9PEZI</name>
<protein>
    <submittedName>
        <fullName evidence="3">Uncharacterized protein</fullName>
    </submittedName>
</protein>
<evidence type="ECO:0000313" key="3">
    <source>
        <dbReference type="EMBL" id="KAK3679766.1"/>
    </source>
</evidence>
<reference evidence="3" key="1">
    <citation type="submission" date="2023-07" db="EMBL/GenBank/DDBJ databases">
        <title>Black Yeasts Isolated from many extreme environments.</title>
        <authorList>
            <person name="Coleine C."/>
            <person name="Stajich J.E."/>
            <person name="Selbmann L."/>
        </authorList>
    </citation>
    <scope>NUCLEOTIDE SEQUENCE</scope>
    <source>
        <strain evidence="3">CCFEE 5485</strain>
    </source>
</reference>
<organism evidence="3 4">
    <name type="scientific">Recurvomyces mirabilis</name>
    <dbReference type="NCBI Taxonomy" id="574656"/>
    <lineage>
        <taxon>Eukaryota</taxon>
        <taxon>Fungi</taxon>
        <taxon>Dikarya</taxon>
        <taxon>Ascomycota</taxon>
        <taxon>Pezizomycotina</taxon>
        <taxon>Dothideomycetes</taxon>
        <taxon>Dothideomycetidae</taxon>
        <taxon>Mycosphaerellales</taxon>
        <taxon>Teratosphaeriaceae</taxon>
        <taxon>Recurvomyces</taxon>
    </lineage>
</organism>
<feature type="region of interest" description="Disordered" evidence="2">
    <location>
        <begin position="246"/>
        <end position="292"/>
    </location>
</feature>
<dbReference type="AlphaFoldDB" id="A0AAE0WWK9"/>
<evidence type="ECO:0000313" key="4">
    <source>
        <dbReference type="Proteomes" id="UP001274830"/>
    </source>
</evidence>
<feature type="region of interest" description="Disordered" evidence="2">
    <location>
        <begin position="126"/>
        <end position="230"/>
    </location>
</feature>
<feature type="compositionally biased region" description="Polar residues" evidence="2">
    <location>
        <begin position="250"/>
        <end position="276"/>
    </location>
</feature>
<dbReference type="EMBL" id="JAUTXT010000001">
    <property type="protein sequence ID" value="KAK3679766.1"/>
    <property type="molecule type" value="Genomic_DNA"/>
</dbReference>
<dbReference type="Proteomes" id="UP001274830">
    <property type="component" value="Unassembled WGS sequence"/>
</dbReference>
<feature type="coiled-coil region" evidence="1">
    <location>
        <begin position="492"/>
        <end position="579"/>
    </location>
</feature>
<feature type="compositionally biased region" description="Basic and acidic residues" evidence="2">
    <location>
        <begin position="693"/>
        <end position="703"/>
    </location>
</feature>
<evidence type="ECO:0000256" key="2">
    <source>
        <dbReference type="SAM" id="MobiDB-lite"/>
    </source>
</evidence>
<feature type="coiled-coil region" evidence="1">
    <location>
        <begin position="316"/>
        <end position="467"/>
    </location>
</feature>
<feature type="compositionally biased region" description="Basic and acidic residues" evidence="2">
    <location>
        <begin position="201"/>
        <end position="213"/>
    </location>
</feature>
<feature type="coiled-coil region" evidence="1">
    <location>
        <begin position="609"/>
        <end position="671"/>
    </location>
</feature>
<feature type="region of interest" description="Disordered" evidence="2">
    <location>
        <begin position="686"/>
        <end position="729"/>
    </location>
</feature>
<feature type="compositionally biased region" description="Basic and acidic residues" evidence="2">
    <location>
        <begin position="142"/>
        <end position="153"/>
    </location>
</feature>
<accession>A0AAE0WWK9</accession>
<proteinExistence type="predicted"/>
<sequence>MASEVIGPKIRARRALRISLFTIAHSDGIYINVLLRSIVITGLLRPLLGQRAIKMNSSPPVRAWNPPESPIDSQYSLDLGALGLDEHSNENSPIPKQHVDRMLSEDIDGPSDFTLNMAKWMRGGTMEKSTMRSAKSGLQAVKEQEIRDRESVRQRSTLEVPQSPVEFEEDQATSHHTPDHSPPKASPWHEQPPHFQQQQQHENHEQDAQHDSSDWDPYAPSGTPQPPVHKQFLQPTVEDYHSELTPARFPSTTTDAQSLRVNINPRSKSVPMSPTQTEHEMSARPASETLSPVRSPVMKRASTFNVSSPFTEPEARSDLEKHMQQLQERCQQLEHLNSALRHALDEEQRMRKEERNVHERLDKESNKLLDEADAAHNAAVEQSGKCQAQADELKTKLARVEAEAVARQQKGHDASQEHSSELERLQSEMAAIRLSHADELNGLRQSLKAAEQGRDAAERVVKSLHAQLDQGDDATTKLGQLGREVEQSRHFTAELQNQVKHSKTEIESLRGALAKAEEDRDQARDEFDALRDEIEVDKAKLLGDRQRAVQLGEDQQKRIKELQQQLRDQQTTHATEKVDLESAKEAALASATTETDEARNDIEAQQSLLNAAILERDAAQDDLTALQTKQSAAETEFAALRKDVGSLRSELANAQTNLEDAREQIKTNAEINDDLITRISTEWRKKETHLRKKLDESENERQRSSKTLMRQYAVRSSPRKEVDAAGGGS</sequence>
<gene>
    <name evidence="3" type="ORF">LTR78_000142</name>
</gene>
<keyword evidence="1" id="KW-0175">Coiled coil</keyword>
<comment type="caution">
    <text evidence="3">The sequence shown here is derived from an EMBL/GenBank/DDBJ whole genome shotgun (WGS) entry which is preliminary data.</text>
</comment>
<keyword evidence="4" id="KW-1185">Reference proteome</keyword>
<evidence type="ECO:0000256" key="1">
    <source>
        <dbReference type="SAM" id="Coils"/>
    </source>
</evidence>